<reference evidence="5" key="1">
    <citation type="submission" date="2022-11" db="UniProtKB">
        <authorList>
            <consortium name="WormBaseParasite"/>
        </authorList>
    </citation>
    <scope>IDENTIFICATION</scope>
</reference>
<keyword evidence="4" id="KW-1185">Reference proteome</keyword>
<keyword evidence="2" id="KW-0812">Transmembrane</keyword>
<feature type="region of interest" description="Disordered" evidence="1">
    <location>
        <begin position="232"/>
        <end position="271"/>
    </location>
</feature>
<dbReference type="WBParaSite" id="Gr19_v10_g9347.t1">
    <property type="protein sequence ID" value="Gr19_v10_g9347.t1"/>
    <property type="gene ID" value="Gr19_v10_g9347"/>
</dbReference>
<sequence>MSFYIIYLFIVLAFKAIFVESQPKESSDLYEKFCAVLDDAHRVRNGKEWLKLRENNKQPPTEDKNGAFAEWSYRYYSIERFFDYCYFLKNAKDCDFSMQNKTMKRREPSESINQSVCKCNISDCYDGTKFRHIALKPEFQYERGDPMSIGDAMRKIVDAYKSLAPGKLQQNLQRLYKNPTPKQLPKMDFCNKEDCIKVDAWVYYAKNGGDSDVATSKLKEIQKHLLKNVPLNLKEFPPQPPQNKQQTAEKPKTKLQKYPASSSSSPRGQHCSYHTDYRQTVLVTLEHPFQVQATTVGVLEVAMVEVVMVAMALMGSIVILVIWIVLPVRGSSLLTSSFLRGSLLSWMWRNAAIFNAVKSIRWHWFCRSNCRILAFHFIGEQSGIGAVNLAFHFIGGPSGIGVAVQIGTFWRFIASAGTVQ</sequence>
<evidence type="ECO:0000256" key="3">
    <source>
        <dbReference type="SAM" id="SignalP"/>
    </source>
</evidence>
<protein>
    <submittedName>
        <fullName evidence="5">Uncharacterized protein</fullName>
    </submittedName>
</protein>
<feature type="transmembrane region" description="Helical" evidence="2">
    <location>
        <begin position="306"/>
        <end position="326"/>
    </location>
</feature>
<feature type="signal peptide" evidence="3">
    <location>
        <begin position="1"/>
        <end position="21"/>
    </location>
</feature>
<name>A0A914IE01_GLORO</name>
<dbReference type="Proteomes" id="UP000887572">
    <property type="component" value="Unplaced"/>
</dbReference>
<feature type="chain" id="PRO_5036880162" evidence="3">
    <location>
        <begin position="22"/>
        <end position="420"/>
    </location>
</feature>
<evidence type="ECO:0000256" key="1">
    <source>
        <dbReference type="SAM" id="MobiDB-lite"/>
    </source>
</evidence>
<keyword evidence="3" id="KW-0732">Signal</keyword>
<evidence type="ECO:0000313" key="4">
    <source>
        <dbReference type="Proteomes" id="UP000887572"/>
    </source>
</evidence>
<evidence type="ECO:0000256" key="2">
    <source>
        <dbReference type="SAM" id="Phobius"/>
    </source>
</evidence>
<dbReference type="AlphaFoldDB" id="A0A914IE01"/>
<accession>A0A914IE01</accession>
<evidence type="ECO:0000313" key="5">
    <source>
        <dbReference type="WBParaSite" id="Gr19_v10_g9347.t1"/>
    </source>
</evidence>
<organism evidence="4 5">
    <name type="scientific">Globodera rostochiensis</name>
    <name type="common">Golden nematode worm</name>
    <name type="synonym">Heterodera rostochiensis</name>
    <dbReference type="NCBI Taxonomy" id="31243"/>
    <lineage>
        <taxon>Eukaryota</taxon>
        <taxon>Metazoa</taxon>
        <taxon>Ecdysozoa</taxon>
        <taxon>Nematoda</taxon>
        <taxon>Chromadorea</taxon>
        <taxon>Rhabditida</taxon>
        <taxon>Tylenchina</taxon>
        <taxon>Tylenchomorpha</taxon>
        <taxon>Tylenchoidea</taxon>
        <taxon>Heteroderidae</taxon>
        <taxon>Heteroderinae</taxon>
        <taxon>Globodera</taxon>
    </lineage>
</organism>
<keyword evidence="2" id="KW-1133">Transmembrane helix</keyword>
<proteinExistence type="predicted"/>
<keyword evidence="2" id="KW-0472">Membrane</keyword>